<keyword evidence="2" id="KW-1185">Reference proteome</keyword>
<dbReference type="GO" id="GO:0015031">
    <property type="term" value="P:protein transport"/>
    <property type="evidence" value="ECO:0007669"/>
    <property type="project" value="InterPro"/>
</dbReference>
<dbReference type="STRING" id="220714.SAMN05660469_0653"/>
<dbReference type="RefSeq" id="WP_059377310.1">
    <property type="nucleotide sequence ID" value="NZ_DF968064.1"/>
</dbReference>
<dbReference type="NCBIfam" id="TIGR03712">
    <property type="entry name" value="acc_sec_asp2"/>
    <property type="match status" value="1"/>
</dbReference>
<accession>A0A3F3GTE5</accession>
<proteinExistence type="predicted"/>
<reference evidence="1 2" key="1">
    <citation type="journal article" date="2015" name="BMC Genomics">
        <title>Comparative genomics of Fructobacillus spp. and Leuconostoc spp. reveals niche-specific evolution of Fructobacillus spp.</title>
        <authorList>
            <person name="Endo A."/>
            <person name="Tanizawa Y."/>
            <person name="Tanaka N."/>
            <person name="Maeno S."/>
            <person name="Kumar H."/>
            <person name="Shiwa Y."/>
            <person name="Okada S."/>
            <person name="Yoshikawa H."/>
            <person name="Dicks L."/>
            <person name="Nakagawa J."/>
            <person name="Arita M."/>
        </authorList>
    </citation>
    <scope>NUCLEOTIDE SEQUENCE [LARGE SCALE GENOMIC DNA]</scope>
    <source>
        <strain evidence="1 2">DSM 15468</strain>
    </source>
</reference>
<evidence type="ECO:0000313" key="1">
    <source>
        <dbReference type="EMBL" id="GAP02715.1"/>
    </source>
</evidence>
<dbReference type="OrthoDB" id="9768578at2"/>
<dbReference type="Pfam" id="PF16929">
    <property type="entry name" value="Asp2"/>
    <property type="match status" value="1"/>
</dbReference>
<protein>
    <submittedName>
        <fullName evidence="1">Accessory secretory protein Asp2</fullName>
    </submittedName>
</protein>
<gene>
    <name evidence="1" type="ORF">FPFC_021650</name>
</gene>
<organism evidence="1 2">
    <name type="scientific">Fructobacillus pseudoficulneus</name>
    <dbReference type="NCBI Taxonomy" id="220714"/>
    <lineage>
        <taxon>Bacteria</taxon>
        <taxon>Bacillati</taxon>
        <taxon>Bacillota</taxon>
        <taxon>Bacilli</taxon>
        <taxon>Lactobacillales</taxon>
        <taxon>Lactobacillaceae</taxon>
        <taxon>Fructobacillus</taxon>
    </lineage>
</organism>
<dbReference type="SUPFAM" id="SSF53474">
    <property type="entry name" value="alpha/beta-Hydrolases"/>
    <property type="match status" value="1"/>
</dbReference>
<dbReference type="Gene3D" id="3.40.50.1820">
    <property type="entry name" value="alpha/beta hydrolase"/>
    <property type="match status" value="1"/>
</dbReference>
<name>A0A3F3GTE5_9LACO</name>
<dbReference type="InterPro" id="IPR029058">
    <property type="entry name" value="AB_hydrolase_fold"/>
</dbReference>
<dbReference type="InterPro" id="IPR022267">
    <property type="entry name" value="Asp2"/>
</dbReference>
<dbReference type="EMBL" id="DF968064">
    <property type="protein sequence ID" value="GAP02715.1"/>
    <property type="molecule type" value="Genomic_DNA"/>
</dbReference>
<dbReference type="Proteomes" id="UP000061227">
    <property type="component" value="Unassembled WGS sequence"/>
</dbReference>
<evidence type="ECO:0000313" key="2">
    <source>
        <dbReference type="Proteomes" id="UP000061227"/>
    </source>
</evidence>
<dbReference type="AlphaFoldDB" id="A0A3F3GTE5"/>
<sequence>MAHLSILQIGGTDWTDQIQTDALDWHYTTSLDLPVLLARQQDPSFLAYTYVLLTDPVIDSLVIARQVQDWPMYRVIYLGDLQNFNPELQQALQQRGAFYFEEKTTDEVSERILRDLYLGQAGFPTRFSEDQFVPVTNYGWHLERTGRFSVQLSGDFGKDFVQVGTLKTYPGDFIPGQENLIYFDYQRSEQAEVALCFVFYNNGNLQQMQMLQGKSIDQVTAIKAPAKYQDYQILVLAKGHGTLDMHNVHQRKSRHGLGYFLPGGQRDLTEDGQEVLSYFNRGGKKGPLVVLFAGTRLHVEGFEMMGPLADIGYPRLLFTDPRAQGGAFMVGNEDYEALVTKKIEQARQDLGLEKNEVIFVGYSMGSYPAMYYAGKIGASHLVLAKPIINLGTFTAQGEFAHRGQNYDWPLDVRYILTGRLDLAATKQLDGKLWPMLDQISWTNAAVSLFTMDQDHYDGQSLGELLAYLDDHHVNVHRLRQAGLHEEKVDEMINFLSTEIKQQARKIQRGEWN</sequence>